<accession>A0A0C9WPE4</accession>
<keyword evidence="2" id="KW-1185">Reference proteome</keyword>
<dbReference type="EMBL" id="KN839793">
    <property type="protein sequence ID" value="KIJ89388.1"/>
    <property type="molecule type" value="Genomic_DNA"/>
</dbReference>
<protein>
    <submittedName>
        <fullName evidence="1">Uncharacterized protein</fullName>
    </submittedName>
</protein>
<name>A0A0C9WPE4_9AGAR</name>
<gene>
    <name evidence="1" type="ORF">K443DRAFT_16182</name>
</gene>
<proteinExistence type="predicted"/>
<evidence type="ECO:0000313" key="1">
    <source>
        <dbReference type="EMBL" id="KIJ89388.1"/>
    </source>
</evidence>
<dbReference type="Proteomes" id="UP000054477">
    <property type="component" value="Unassembled WGS sequence"/>
</dbReference>
<sequence>MSLVPPIAKASILATASCTEPLKPGQFARKIESAGEASSLLQDASEQESLRRDIQACLLLELQRLQQKILIAHQDVLKAELYRGEVRYWVRKNGFVLPSSDFQPARDNLIVQVKGSDRIITLPHGGALSITLD</sequence>
<reference evidence="1 2" key="1">
    <citation type="submission" date="2014-04" db="EMBL/GenBank/DDBJ databases">
        <authorList>
            <consortium name="DOE Joint Genome Institute"/>
            <person name="Kuo A."/>
            <person name="Kohler A."/>
            <person name="Nagy L.G."/>
            <person name="Floudas D."/>
            <person name="Copeland A."/>
            <person name="Barry K.W."/>
            <person name="Cichocki N."/>
            <person name="Veneault-Fourrey C."/>
            <person name="LaButti K."/>
            <person name="Lindquist E.A."/>
            <person name="Lipzen A."/>
            <person name="Lundell T."/>
            <person name="Morin E."/>
            <person name="Murat C."/>
            <person name="Sun H."/>
            <person name="Tunlid A."/>
            <person name="Henrissat B."/>
            <person name="Grigoriev I.V."/>
            <person name="Hibbett D.S."/>
            <person name="Martin F."/>
            <person name="Nordberg H.P."/>
            <person name="Cantor M.N."/>
            <person name="Hua S.X."/>
        </authorList>
    </citation>
    <scope>NUCLEOTIDE SEQUENCE [LARGE SCALE GENOMIC DNA]</scope>
    <source>
        <strain evidence="1 2">LaAM-08-1</strain>
    </source>
</reference>
<dbReference type="HOGENOM" id="CLU_1907024_0_0_1"/>
<dbReference type="AlphaFoldDB" id="A0A0C9WPE4"/>
<reference evidence="2" key="2">
    <citation type="submission" date="2015-01" db="EMBL/GenBank/DDBJ databases">
        <title>Evolutionary Origins and Diversification of the Mycorrhizal Mutualists.</title>
        <authorList>
            <consortium name="DOE Joint Genome Institute"/>
            <consortium name="Mycorrhizal Genomics Consortium"/>
            <person name="Kohler A."/>
            <person name="Kuo A."/>
            <person name="Nagy L.G."/>
            <person name="Floudas D."/>
            <person name="Copeland A."/>
            <person name="Barry K.W."/>
            <person name="Cichocki N."/>
            <person name="Veneault-Fourrey C."/>
            <person name="LaButti K."/>
            <person name="Lindquist E.A."/>
            <person name="Lipzen A."/>
            <person name="Lundell T."/>
            <person name="Morin E."/>
            <person name="Murat C."/>
            <person name="Riley R."/>
            <person name="Ohm R."/>
            <person name="Sun H."/>
            <person name="Tunlid A."/>
            <person name="Henrissat B."/>
            <person name="Grigoriev I.V."/>
            <person name="Hibbett D.S."/>
            <person name="Martin F."/>
        </authorList>
    </citation>
    <scope>NUCLEOTIDE SEQUENCE [LARGE SCALE GENOMIC DNA]</scope>
    <source>
        <strain evidence="2">LaAM-08-1</strain>
    </source>
</reference>
<evidence type="ECO:0000313" key="2">
    <source>
        <dbReference type="Proteomes" id="UP000054477"/>
    </source>
</evidence>
<organism evidence="1 2">
    <name type="scientific">Laccaria amethystina LaAM-08-1</name>
    <dbReference type="NCBI Taxonomy" id="1095629"/>
    <lineage>
        <taxon>Eukaryota</taxon>
        <taxon>Fungi</taxon>
        <taxon>Dikarya</taxon>
        <taxon>Basidiomycota</taxon>
        <taxon>Agaricomycotina</taxon>
        <taxon>Agaricomycetes</taxon>
        <taxon>Agaricomycetidae</taxon>
        <taxon>Agaricales</taxon>
        <taxon>Agaricineae</taxon>
        <taxon>Hydnangiaceae</taxon>
        <taxon>Laccaria</taxon>
    </lineage>
</organism>